<gene>
    <name evidence="1" type="ORF">POM88_004258</name>
</gene>
<reference evidence="1" key="2">
    <citation type="submission" date="2023-05" db="EMBL/GenBank/DDBJ databases">
        <authorList>
            <person name="Schelkunov M.I."/>
        </authorList>
    </citation>
    <scope>NUCLEOTIDE SEQUENCE</scope>
    <source>
        <strain evidence="1">Hsosn_3</strain>
        <tissue evidence="1">Leaf</tissue>
    </source>
</reference>
<proteinExistence type="predicted"/>
<sequence>MDVLVSDKLEQNSYEDPLEQPMILDFGHENKEEENLTLLDVNSQDAETVHCLESLKVLFAEVIPPKTSVKEPPDSELNLTTFHSEEVYSSSSSTCFIIISAELPPDKKEKLFVVLQKSQIGIGWPLSNFHDIMCSIGMQILLVDSAMGSFEQSRRLKSSTSSTIISTDLSPDKEESFLEFLQKQKSGSELMISNTQAIIYSLGMQIWHEYNVKGTFDEHCKLKFFVRDMAPKKIIKWPYKDVLRNFTLRCATVK</sequence>
<dbReference type="EMBL" id="JAUIZM010000001">
    <property type="protein sequence ID" value="KAK1404653.1"/>
    <property type="molecule type" value="Genomic_DNA"/>
</dbReference>
<organism evidence="1 2">
    <name type="scientific">Heracleum sosnowskyi</name>
    <dbReference type="NCBI Taxonomy" id="360622"/>
    <lineage>
        <taxon>Eukaryota</taxon>
        <taxon>Viridiplantae</taxon>
        <taxon>Streptophyta</taxon>
        <taxon>Embryophyta</taxon>
        <taxon>Tracheophyta</taxon>
        <taxon>Spermatophyta</taxon>
        <taxon>Magnoliopsida</taxon>
        <taxon>eudicotyledons</taxon>
        <taxon>Gunneridae</taxon>
        <taxon>Pentapetalae</taxon>
        <taxon>asterids</taxon>
        <taxon>campanulids</taxon>
        <taxon>Apiales</taxon>
        <taxon>Apiaceae</taxon>
        <taxon>Apioideae</taxon>
        <taxon>apioid superclade</taxon>
        <taxon>Tordylieae</taxon>
        <taxon>Tordyliinae</taxon>
        <taxon>Heracleum</taxon>
    </lineage>
</organism>
<evidence type="ECO:0000313" key="1">
    <source>
        <dbReference type="EMBL" id="KAK1404653.1"/>
    </source>
</evidence>
<dbReference type="AlphaFoldDB" id="A0AAD8JK08"/>
<dbReference type="Proteomes" id="UP001237642">
    <property type="component" value="Unassembled WGS sequence"/>
</dbReference>
<protein>
    <submittedName>
        <fullName evidence="1">Uncharacterized protein</fullName>
    </submittedName>
</protein>
<comment type="caution">
    <text evidence="1">The sequence shown here is derived from an EMBL/GenBank/DDBJ whole genome shotgun (WGS) entry which is preliminary data.</text>
</comment>
<keyword evidence="2" id="KW-1185">Reference proteome</keyword>
<name>A0AAD8JK08_9APIA</name>
<accession>A0AAD8JK08</accession>
<evidence type="ECO:0000313" key="2">
    <source>
        <dbReference type="Proteomes" id="UP001237642"/>
    </source>
</evidence>
<reference evidence="1" key="1">
    <citation type="submission" date="2023-02" db="EMBL/GenBank/DDBJ databases">
        <title>Genome of toxic invasive species Heracleum sosnowskyi carries increased number of genes despite the absence of recent whole-genome duplications.</title>
        <authorList>
            <person name="Schelkunov M."/>
            <person name="Shtratnikova V."/>
            <person name="Makarenko M."/>
            <person name="Klepikova A."/>
            <person name="Omelchenko D."/>
            <person name="Novikova G."/>
            <person name="Obukhova E."/>
            <person name="Bogdanov V."/>
            <person name="Penin A."/>
            <person name="Logacheva M."/>
        </authorList>
    </citation>
    <scope>NUCLEOTIDE SEQUENCE</scope>
    <source>
        <strain evidence="1">Hsosn_3</strain>
        <tissue evidence="1">Leaf</tissue>
    </source>
</reference>